<keyword evidence="5" id="KW-0808">Transferase</keyword>
<feature type="transmembrane region" description="Helical" evidence="13">
    <location>
        <begin position="71"/>
        <end position="92"/>
    </location>
</feature>
<dbReference type="STRING" id="34475.A0A4Y9Y9N9"/>
<keyword evidence="9" id="KW-0496">Mitochondrion</keyword>
<protein>
    <recommendedName>
        <fullName evidence="4">cysteine synthase</fullName>
        <ecNumber evidence="4">2.5.1.47</ecNumber>
    </recommendedName>
    <alternativeName>
        <fullName evidence="12">Cysteine synthase-like protein</fullName>
    </alternativeName>
</protein>
<dbReference type="GO" id="GO:0005741">
    <property type="term" value="C:mitochondrial outer membrane"/>
    <property type="evidence" value="ECO:0007669"/>
    <property type="project" value="UniProtKB-SubCell"/>
</dbReference>
<proteinExistence type="inferred from homology"/>
<reference evidence="15 16" key="1">
    <citation type="submission" date="2019-01" db="EMBL/GenBank/DDBJ databases">
        <title>Genome sequencing of the rare red list fungi Fomitopsis rosea.</title>
        <authorList>
            <person name="Buettner E."/>
            <person name="Kellner H."/>
        </authorList>
    </citation>
    <scope>NUCLEOTIDE SEQUENCE [LARGE SCALE GENOMIC DNA]</scope>
    <source>
        <strain evidence="15 16">DSM 105464</strain>
    </source>
</reference>
<dbReference type="InterPro" id="IPR001216">
    <property type="entry name" value="P-phosphate_BS"/>
</dbReference>
<evidence type="ECO:0000256" key="4">
    <source>
        <dbReference type="ARBA" id="ARBA00012681"/>
    </source>
</evidence>
<evidence type="ECO:0000256" key="13">
    <source>
        <dbReference type="SAM" id="Phobius"/>
    </source>
</evidence>
<keyword evidence="7" id="KW-1000">Mitochondrion outer membrane</keyword>
<evidence type="ECO:0000256" key="3">
    <source>
        <dbReference type="ARBA" id="ARBA00007103"/>
    </source>
</evidence>
<dbReference type="PROSITE" id="PS00901">
    <property type="entry name" value="CYS_SYNTHASE"/>
    <property type="match status" value="1"/>
</dbReference>
<comment type="catalytic activity">
    <reaction evidence="11">
        <text>O-acetyl-L-serine + hydrogen sulfide = L-cysteine + acetate</text>
        <dbReference type="Rhea" id="RHEA:14829"/>
        <dbReference type="ChEBI" id="CHEBI:29919"/>
        <dbReference type="ChEBI" id="CHEBI:30089"/>
        <dbReference type="ChEBI" id="CHEBI:35235"/>
        <dbReference type="ChEBI" id="CHEBI:58340"/>
        <dbReference type="EC" id="2.5.1.47"/>
    </reaction>
</comment>
<evidence type="ECO:0000256" key="6">
    <source>
        <dbReference type="ARBA" id="ARBA00022692"/>
    </source>
</evidence>
<evidence type="ECO:0000256" key="10">
    <source>
        <dbReference type="ARBA" id="ARBA00023136"/>
    </source>
</evidence>
<dbReference type="EC" id="2.5.1.47" evidence="4"/>
<evidence type="ECO:0000256" key="8">
    <source>
        <dbReference type="ARBA" id="ARBA00022989"/>
    </source>
</evidence>
<evidence type="ECO:0000259" key="14">
    <source>
        <dbReference type="Pfam" id="PF00291"/>
    </source>
</evidence>
<evidence type="ECO:0000256" key="7">
    <source>
        <dbReference type="ARBA" id="ARBA00022787"/>
    </source>
</evidence>
<dbReference type="FunFam" id="3.40.50.1100:FF:000096">
    <property type="entry name" value="Related to cysteine synthase"/>
    <property type="match status" value="1"/>
</dbReference>
<dbReference type="SUPFAM" id="SSF53686">
    <property type="entry name" value="Tryptophan synthase beta subunit-like PLP-dependent enzymes"/>
    <property type="match status" value="1"/>
</dbReference>
<keyword evidence="6 13" id="KW-0812">Transmembrane</keyword>
<evidence type="ECO:0000256" key="9">
    <source>
        <dbReference type="ARBA" id="ARBA00023128"/>
    </source>
</evidence>
<feature type="domain" description="Tryptophan synthase beta chain-like PALP" evidence="14">
    <location>
        <begin position="317"/>
        <end position="500"/>
    </location>
</feature>
<accession>A0A4Y9Y9N9</accession>
<dbReference type="InterPro" id="IPR050214">
    <property type="entry name" value="Cys_Synth/Cystath_Beta-Synth"/>
</dbReference>
<dbReference type="CDD" id="cd01561">
    <property type="entry name" value="CBS_like"/>
    <property type="match status" value="1"/>
</dbReference>
<dbReference type="GO" id="GO:0006535">
    <property type="term" value="P:cysteine biosynthetic process from serine"/>
    <property type="evidence" value="ECO:0007669"/>
    <property type="project" value="InterPro"/>
</dbReference>
<dbReference type="PANTHER" id="PTHR10314">
    <property type="entry name" value="CYSTATHIONINE BETA-SYNTHASE"/>
    <property type="match status" value="1"/>
</dbReference>
<organism evidence="15 16">
    <name type="scientific">Rhodofomes roseus</name>
    <dbReference type="NCBI Taxonomy" id="34475"/>
    <lineage>
        <taxon>Eukaryota</taxon>
        <taxon>Fungi</taxon>
        <taxon>Dikarya</taxon>
        <taxon>Basidiomycota</taxon>
        <taxon>Agaricomycotina</taxon>
        <taxon>Agaricomycetes</taxon>
        <taxon>Polyporales</taxon>
        <taxon>Rhodofomes</taxon>
    </lineage>
</organism>
<evidence type="ECO:0000256" key="2">
    <source>
        <dbReference type="ARBA" id="ARBA00004572"/>
    </source>
</evidence>
<evidence type="ECO:0000313" key="16">
    <source>
        <dbReference type="Proteomes" id="UP000298390"/>
    </source>
</evidence>
<dbReference type="AlphaFoldDB" id="A0A4Y9Y9N9"/>
<feature type="domain" description="Tryptophan synthase beta chain-like PALP" evidence="14">
    <location>
        <begin position="140"/>
        <end position="268"/>
    </location>
</feature>
<dbReference type="InterPro" id="IPR036052">
    <property type="entry name" value="TrpB-like_PALP_sf"/>
</dbReference>
<comment type="caution">
    <text evidence="15">The sequence shown here is derived from an EMBL/GenBank/DDBJ whole genome shotgun (WGS) entry which is preliminary data.</text>
</comment>
<gene>
    <name evidence="15" type="ORF">EVJ58_g6224</name>
</gene>
<comment type="cofactor">
    <cofactor evidence="1">
        <name>pyridoxal 5'-phosphate</name>
        <dbReference type="ChEBI" id="CHEBI:597326"/>
    </cofactor>
</comment>
<dbReference type="Pfam" id="PF00291">
    <property type="entry name" value="PALP"/>
    <property type="match status" value="2"/>
</dbReference>
<sequence length="533" mass="58230">MAAHVHDVVSRLAALFERDSNLNISCLSTTHLQGRPTIASSQSARDMVLTWVASKLPSWLHLPPRSTARHIFYGIIIGFSLSLTSTSFALWYQERKRERISKQFEARPIELRSDEVINGVTGLVGMLILNEAQCGANTESGNTPLVRINSLSDALGVEILGKAEFLNPGGSVKDRVALRMIDDAERQGLLHPHTGSRIFEGTVGSTGISIATVAKARGYEATIIMPDDVAQEKVQALLALGAQVERVRPASIVDKKQFVNLARDRAKAFGLDDGPSPSLHVPRGHLLPTASSSVIVSTAATDALGEEEAVMSPKQEEELRVKPRGFFADQFENRSNYEAHFDATGPEIWRQANGNIDAFVSGAGTGGTIAGTGQFLKSINEDVLVVLADPEGSGLYNKIKHGVMFDRREAEGTKRRHQVDTVVEGIGINRLTKNFELALPIIGDAFRITDAEAVSMARYLVQHDGLFLGSSSACNLVACVKLAKKMRWNEGQRIVTILCDSGSRHYSKFWNDDYLRNANIPIHSRIVEDLLAQ</sequence>
<dbReference type="EMBL" id="SEKV01000341">
    <property type="protein sequence ID" value="TFY58740.1"/>
    <property type="molecule type" value="Genomic_DNA"/>
</dbReference>
<evidence type="ECO:0000256" key="11">
    <source>
        <dbReference type="ARBA" id="ARBA00047931"/>
    </source>
</evidence>
<comment type="subcellular location">
    <subcellularLocation>
        <location evidence="2">Mitochondrion outer membrane</location>
        <topology evidence="2">Single-pass membrane protein</topology>
    </subcellularLocation>
</comment>
<dbReference type="GO" id="GO:0004124">
    <property type="term" value="F:cysteine synthase activity"/>
    <property type="evidence" value="ECO:0007669"/>
    <property type="project" value="UniProtKB-EC"/>
</dbReference>
<evidence type="ECO:0000313" key="15">
    <source>
        <dbReference type="EMBL" id="TFY58740.1"/>
    </source>
</evidence>
<dbReference type="Gene3D" id="3.40.50.1100">
    <property type="match status" value="4"/>
</dbReference>
<dbReference type="Proteomes" id="UP000298390">
    <property type="component" value="Unassembled WGS sequence"/>
</dbReference>
<keyword evidence="10 13" id="KW-0472">Membrane</keyword>
<evidence type="ECO:0000256" key="5">
    <source>
        <dbReference type="ARBA" id="ARBA00022679"/>
    </source>
</evidence>
<keyword evidence="8 13" id="KW-1133">Transmembrane helix</keyword>
<evidence type="ECO:0000256" key="12">
    <source>
        <dbReference type="ARBA" id="ARBA00078545"/>
    </source>
</evidence>
<name>A0A4Y9Y9N9_9APHY</name>
<dbReference type="InterPro" id="IPR001926">
    <property type="entry name" value="TrpB-like_PALP"/>
</dbReference>
<comment type="similarity">
    <text evidence="3">Belongs to the cysteine synthase/cystathionine beta-synthase family.</text>
</comment>
<evidence type="ECO:0000256" key="1">
    <source>
        <dbReference type="ARBA" id="ARBA00001933"/>
    </source>
</evidence>